<organism evidence="3 4">
    <name type="scientific">Cryptotermes secundus</name>
    <dbReference type="NCBI Taxonomy" id="105785"/>
    <lineage>
        <taxon>Eukaryota</taxon>
        <taxon>Metazoa</taxon>
        <taxon>Ecdysozoa</taxon>
        <taxon>Arthropoda</taxon>
        <taxon>Hexapoda</taxon>
        <taxon>Insecta</taxon>
        <taxon>Pterygota</taxon>
        <taxon>Neoptera</taxon>
        <taxon>Polyneoptera</taxon>
        <taxon>Dictyoptera</taxon>
        <taxon>Blattodea</taxon>
        <taxon>Blattoidea</taxon>
        <taxon>Termitoidae</taxon>
        <taxon>Kalotermitidae</taxon>
        <taxon>Cryptotermitinae</taxon>
        <taxon>Cryptotermes</taxon>
    </lineage>
</organism>
<dbReference type="PANTHER" id="PTHR46231:SF1">
    <property type="entry name" value="ANKYRIN REPEAT AND BTB_POZ DOMAIN-CONTAINING PROTEIN 1"/>
    <property type="match status" value="1"/>
</dbReference>
<dbReference type="EMBL" id="NEVH01018420">
    <property type="protein sequence ID" value="PNF23298.1"/>
    <property type="molecule type" value="Genomic_DNA"/>
</dbReference>
<dbReference type="InterPro" id="IPR044515">
    <property type="entry name" value="ABTB1"/>
</dbReference>
<dbReference type="GO" id="GO:0005737">
    <property type="term" value="C:cytoplasm"/>
    <property type="evidence" value="ECO:0007669"/>
    <property type="project" value="TreeGrafter"/>
</dbReference>
<dbReference type="GO" id="GO:0000151">
    <property type="term" value="C:ubiquitin ligase complex"/>
    <property type="evidence" value="ECO:0007669"/>
    <property type="project" value="TreeGrafter"/>
</dbReference>
<evidence type="ECO:0008006" key="5">
    <source>
        <dbReference type="Google" id="ProtNLM"/>
    </source>
</evidence>
<reference evidence="3 4" key="1">
    <citation type="submission" date="2017-12" db="EMBL/GenBank/DDBJ databases">
        <title>Hemimetabolous genomes reveal molecular basis of termite eusociality.</title>
        <authorList>
            <person name="Harrison M.C."/>
            <person name="Jongepier E."/>
            <person name="Robertson H.M."/>
            <person name="Arning N."/>
            <person name="Bitard-Feildel T."/>
            <person name="Chao H."/>
            <person name="Childers C.P."/>
            <person name="Dinh H."/>
            <person name="Doddapaneni H."/>
            <person name="Dugan S."/>
            <person name="Gowin J."/>
            <person name="Greiner C."/>
            <person name="Han Y."/>
            <person name="Hu H."/>
            <person name="Hughes D.S.T."/>
            <person name="Huylmans A.-K."/>
            <person name="Kemena C."/>
            <person name="Kremer L.P.M."/>
            <person name="Lee S.L."/>
            <person name="Lopez-Ezquerra A."/>
            <person name="Mallet L."/>
            <person name="Monroy-Kuhn J.M."/>
            <person name="Moser A."/>
            <person name="Murali S.C."/>
            <person name="Muzny D.M."/>
            <person name="Otani S."/>
            <person name="Piulachs M.-D."/>
            <person name="Poelchau M."/>
            <person name="Qu J."/>
            <person name="Schaub F."/>
            <person name="Wada-Katsumata A."/>
            <person name="Worley K.C."/>
            <person name="Xie Q."/>
            <person name="Ylla G."/>
            <person name="Poulsen M."/>
            <person name="Gibbs R.A."/>
            <person name="Schal C."/>
            <person name="Richards S."/>
            <person name="Belles X."/>
            <person name="Korb J."/>
            <person name="Bornberg-Bauer E."/>
        </authorList>
    </citation>
    <scope>NUCLEOTIDE SEQUENCE [LARGE SCALE GENOMIC DNA]</scope>
    <source>
        <tissue evidence="3">Whole body</tissue>
    </source>
</reference>
<keyword evidence="2" id="KW-0040">ANK repeat</keyword>
<dbReference type="InterPro" id="IPR011333">
    <property type="entry name" value="SKP1/BTB/POZ_sf"/>
</dbReference>
<evidence type="ECO:0000256" key="2">
    <source>
        <dbReference type="ARBA" id="ARBA00023043"/>
    </source>
</evidence>
<evidence type="ECO:0000313" key="3">
    <source>
        <dbReference type="EMBL" id="PNF23298.1"/>
    </source>
</evidence>
<name>A0A2J7Q3Y3_9NEOP</name>
<proteinExistence type="predicted"/>
<comment type="caution">
    <text evidence="3">The sequence shown here is derived from an EMBL/GenBank/DDBJ whole genome shotgun (WGS) entry which is preliminary data.</text>
</comment>
<dbReference type="PANTHER" id="PTHR46231">
    <property type="entry name" value="ANKYRIN REPEAT AND BTB/POZ DOMAIN-CONTAINING PROTEIN 1"/>
    <property type="match status" value="1"/>
</dbReference>
<sequence length="254" mass="28942">MQYIYTARLETHIEGVDDCMRLAVQCRLPLLKKELKNMVKKVNSYECMKPGTSIKTLTLESAELAAKLQQDLGVLCLQGVPQKLRTWLKGVRRPRRPIVPLFLVDICFSVSGYKFYCHKVREEHTLDVLCAADMYLLSGLKRGCGTFLGSCLSTENVVSRLKTARLFQLPQLEDQCIRFMCLHIDKLMHDEGLHDLILQDATEVRGRQETDSIPIIDDIRYHITSDVQTVSEMGEASEKLQIIDRLLEDLGLDA</sequence>
<accession>A0A2J7Q3Y3</accession>
<protein>
    <recommendedName>
        <fullName evidence="5">BTB domain-containing protein</fullName>
    </recommendedName>
</protein>
<gene>
    <name evidence="3" type="ORF">B7P43_G17143</name>
</gene>
<dbReference type="Gene3D" id="3.30.710.10">
    <property type="entry name" value="Potassium Channel Kv1.1, Chain A"/>
    <property type="match status" value="1"/>
</dbReference>
<evidence type="ECO:0000313" key="4">
    <source>
        <dbReference type="Proteomes" id="UP000235965"/>
    </source>
</evidence>
<keyword evidence="1" id="KW-0677">Repeat</keyword>
<dbReference type="CDD" id="cd18497">
    <property type="entry name" value="BACK_ABTB1_BPOZ"/>
    <property type="match status" value="1"/>
</dbReference>
<dbReference type="OrthoDB" id="684045at2759"/>
<evidence type="ECO:0000256" key="1">
    <source>
        <dbReference type="ARBA" id="ARBA00022737"/>
    </source>
</evidence>
<dbReference type="Proteomes" id="UP000235965">
    <property type="component" value="Unassembled WGS sequence"/>
</dbReference>
<keyword evidence="4" id="KW-1185">Reference proteome</keyword>
<dbReference type="AlphaFoldDB" id="A0A2J7Q3Y3"/>